<dbReference type="GO" id="GO:0016020">
    <property type="term" value="C:membrane"/>
    <property type="evidence" value="ECO:0007669"/>
    <property type="project" value="UniProtKB-SubCell"/>
</dbReference>
<dbReference type="STRING" id="595434.RISK_006183"/>
<dbReference type="CDD" id="cd00293">
    <property type="entry name" value="USP-like"/>
    <property type="match status" value="1"/>
</dbReference>
<feature type="transmembrane region" description="Helical" evidence="5">
    <location>
        <begin position="228"/>
        <end position="247"/>
    </location>
</feature>
<keyword evidence="2 5" id="KW-0812">Transmembrane</keyword>
<dbReference type="RefSeq" id="WP_047817065.1">
    <property type="nucleotide sequence ID" value="NZ_LECT01000050.1"/>
</dbReference>
<dbReference type="PANTHER" id="PTHR42770">
    <property type="entry name" value="AMINO ACID TRANSPORTER-RELATED"/>
    <property type="match status" value="1"/>
</dbReference>
<feature type="transmembrane region" description="Helical" evidence="5">
    <location>
        <begin position="356"/>
        <end position="375"/>
    </location>
</feature>
<proteinExistence type="predicted"/>
<dbReference type="Pfam" id="PF00582">
    <property type="entry name" value="Usp"/>
    <property type="match status" value="1"/>
</dbReference>
<dbReference type="AlphaFoldDB" id="A0A0J1E8B1"/>
<gene>
    <name evidence="8" type="ORF">RISK_006183</name>
</gene>
<dbReference type="PATRIC" id="fig|595434.4.peg.5873"/>
<feature type="transmembrane region" description="Helical" evidence="5">
    <location>
        <begin position="191"/>
        <end position="216"/>
    </location>
</feature>
<evidence type="ECO:0000313" key="8">
    <source>
        <dbReference type="EMBL" id="KLU01684.1"/>
    </source>
</evidence>
<dbReference type="GO" id="GO:0055085">
    <property type="term" value="P:transmembrane transport"/>
    <property type="evidence" value="ECO:0007669"/>
    <property type="project" value="InterPro"/>
</dbReference>
<evidence type="ECO:0000256" key="2">
    <source>
        <dbReference type="ARBA" id="ARBA00022692"/>
    </source>
</evidence>
<evidence type="ECO:0000259" key="6">
    <source>
        <dbReference type="Pfam" id="PF00324"/>
    </source>
</evidence>
<feature type="transmembrane region" description="Helical" evidence="5">
    <location>
        <begin position="421"/>
        <end position="439"/>
    </location>
</feature>
<feature type="transmembrane region" description="Helical" evidence="5">
    <location>
        <begin position="32"/>
        <end position="55"/>
    </location>
</feature>
<dbReference type="InterPro" id="IPR050367">
    <property type="entry name" value="APC_superfamily"/>
</dbReference>
<feature type="transmembrane region" description="Helical" evidence="5">
    <location>
        <begin position="282"/>
        <end position="304"/>
    </location>
</feature>
<reference evidence="8" key="1">
    <citation type="submission" date="2015-05" db="EMBL/GenBank/DDBJ databases">
        <title>Permanent draft genome of Rhodopirellula islandicus K833.</title>
        <authorList>
            <person name="Kizina J."/>
            <person name="Richter M."/>
            <person name="Glockner F.O."/>
            <person name="Harder J."/>
        </authorList>
    </citation>
    <scope>NUCLEOTIDE SEQUENCE [LARGE SCALE GENOMIC DNA]</scope>
    <source>
        <strain evidence="8">K833</strain>
    </source>
</reference>
<dbReference type="Pfam" id="PF00324">
    <property type="entry name" value="AA_permease"/>
    <property type="match status" value="1"/>
</dbReference>
<name>A0A0J1E8B1_RHOIS</name>
<dbReference type="EMBL" id="LECT01000050">
    <property type="protein sequence ID" value="KLU01684.1"/>
    <property type="molecule type" value="Genomic_DNA"/>
</dbReference>
<evidence type="ECO:0000256" key="5">
    <source>
        <dbReference type="SAM" id="Phobius"/>
    </source>
</evidence>
<keyword evidence="4 5" id="KW-0472">Membrane</keyword>
<evidence type="ECO:0000256" key="4">
    <source>
        <dbReference type="ARBA" id="ARBA00023136"/>
    </source>
</evidence>
<protein>
    <submittedName>
        <fullName evidence="8">Amino-acid transporter</fullName>
    </submittedName>
</protein>
<dbReference type="PANTHER" id="PTHR42770:SF11">
    <property type="entry name" value="INNER MEMBRANE TRANSPORT PROTEIN YBAT"/>
    <property type="match status" value="1"/>
</dbReference>
<dbReference type="Gene3D" id="1.20.1740.10">
    <property type="entry name" value="Amino acid/polyamine transporter I"/>
    <property type="match status" value="1"/>
</dbReference>
<evidence type="ECO:0000256" key="3">
    <source>
        <dbReference type="ARBA" id="ARBA00022989"/>
    </source>
</evidence>
<feature type="domain" description="Amino acid permease/ SLC12A" evidence="6">
    <location>
        <begin position="5"/>
        <end position="416"/>
    </location>
</feature>
<feature type="transmembrane region" description="Helical" evidence="5">
    <location>
        <begin position="396"/>
        <end position="415"/>
    </location>
</feature>
<evidence type="ECO:0000256" key="1">
    <source>
        <dbReference type="ARBA" id="ARBA00004141"/>
    </source>
</evidence>
<accession>A0A0J1E8B1</accession>
<dbReference type="SUPFAM" id="SSF52402">
    <property type="entry name" value="Adenine nucleotide alpha hydrolases-like"/>
    <property type="match status" value="1"/>
</dbReference>
<keyword evidence="9" id="KW-1185">Reference proteome</keyword>
<feature type="transmembrane region" description="Helical" evidence="5">
    <location>
        <begin position="150"/>
        <end position="171"/>
    </location>
</feature>
<sequence>MFGATSVGVGAIVGGGILALAGVAFATTGPSAILAFGLNGVIAVLTALSFAEMASKFPESGGTYTFSRKVLSVESAFTVGWVVWFASIVAAVLYAIGFGSFATLLMSELYSTQGSVPSWLGEPWSVPAVSIATTVGIGAMMTFRSSGGGAWINVAKVAVFSVLIVGGFWALSEQSVLKTTQELRPFLASGWGGLIQAMGYSFIALQGFDLIAAVGGEVREPAKNIPRAMLLSLVIALLIYLPLLFVLTTVGTDSSQNIRELAASDPEAVVALAAKHYLGTSGYWLVLIAAVLSMFSALQANLFAASRIALAMSRDNTLPAALSRLASGSNSPWVSVLVTIALVCLLIQILPNLAAAGAASSLIFLVTFAIAHWLSILVRQRCVIAPPPFRVPGYPFVPVVGGAACLALAVFQGIAVPEAGIIAVMWLALGGLLFLSLFARRARLTDVSNIASHPELSRLRGNSPLVLVPIANPNNARAMIALADTLVPAALGRVLVQTVVVAPPDWDPVANHRPSAQLHSVMNEILHASSSLGVRCETLTTVSPEPMQEIARVADLHQCQSVLLGLSEITAEARDTPLEGLLGQLSSDVVVLRAPKDWQLDQSQQILVPVGGRGGHDYLLTRLLSSLSREQQRQVKFLRVIPTDTLRSDQKRIRKELDRTTRANAGRVCEREIVISNDPIQTIVDRAGEAGLIILGAQRLGPRRKLFGNFTRKVALESNCPVIIISRRG</sequence>
<keyword evidence="3 5" id="KW-1133">Transmembrane helix</keyword>
<dbReference type="InterPro" id="IPR004841">
    <property type="entry name" value="AA-permease/SLC12A_dom"/>
</dbReference>
<evidence type="ECO:0000313" key="9">
    <source>
        <dbReference type="Proteomes" id="UP000036367"/>
    </source>
</evidence>
<dbReference type="Proteomes" id="UP000036367">
    <property type="component" value="Unassembled WGS sequence"/>
</dbReference>
<feature type="transmembrane region" description="Helical" evidence="5">
    <location>
        <begin position="7"/>
        <end position="26"/>
    </location>
</feature>
<organism evidence="8 9">
    <name type="scientific">Rhodopirellula islandica</name>
    <dbReference type="NCBI Taxonomy" id="595434"/>
    <lineage>
        <taxon>Bacteria</taxon>
        <taxon>Pseudomonadati</taxon>
        <taxon>Planctomycetota</taxon>
        <taxon>Planctomycetia</taxon>
        <taxon>Pirellulales</taxon>
        <taxon>Pirellulaceae</taxon>
        <taxon>Rhodopirellula</taxon>
    </lineage>
</organism>
<feature type="transmembrane region" description="Helical" evidence="5">
    <location>
        <begin position="333"/>
        <end position="350"/>
    </location>
</feature>
<dbReference type="Gene3D" id="3.40.50.12370">
    <property type="match status" value="1"/>
</dbReference>
<dbReference type="OrthoDB" id="9809628at2"/>
<evidence type="ECO:0000259" key="7">
    <source>
        <dbReference type="Pfam" id="PF00582"/>
    </source>
</evidence>
<feature type="domain" description="UspA" evidence="7">
    <location>
        <begin position="606"/>
        <end position="725"/>
    </location>
</feature>
<comment type="caution">
    <text evidence="8">The sequence shown here is derived from an EMBL/GenBank/DDBJ whole genome shotgun (WGS) entry which is preliminary data.</text>
</comment>
<feature type="transmembrane region" description="Helical" evidence="5">
    <location>
        <begin position="76"/>
        <end position="104"/>
    </location>
</feature>
<comment type="subcellular location">
    <subcellularLocation>
        <location evidence="1">Membrane</location>
        <topology evidence="1">Multi-pass membrane protein</topology>
    </subcellularLocation>
</comment>
<dbReference type="InterPro" id="IPR006016">
    <property type="entry name" value="UspA"/>
</dbReference>